<evidence type="ECO:0000313" key="3">
    <source>
        <dbReference type="Proteomes" id="UP001596143"/>
    </source>
</evidence>
<keyword evidence="1" id="KW-1133">Transmembrane helix</keyword>
<keyword evidence="1" id="KW-0812">Transmembrane</keyword>
<feature type="transmembrane region" description="Helical" evidence="1">
    <location>
        <begin position="160"/>
        <end position="175"/>
    </location>
</feature>
<accession>A0ABW0U8B0</accession>
<gene>
    <name evidence="2" type="ORF">ACFPTR_12780</name>
</gene>
<keyword evidence="3" id="KW-1185">Reference proteome</keyword>
<feature type="transmembrane region" description="Helical" evidence="1">
    <location>
        <begin position="134"/>
        <end position="153"/>
    </location>
</feature>
<proteinExistence type="predicted"/>
<dbReference type="Proteomes" id="UP001596143">
    <property type="component" value="Unassembled WGS sequence"/>
</dbReference>
<dbReference type="EMBL" id="JBHSPF010000068">
    <property type="protein sequence ID" value="MFC5629722.1"/>
    <property type="molecule type" value="Genomic_DNA"/>
</dbReference>
<feature type="transmembrane region" description="Helical" evidence="1">
    <location>
        <begin position="105"/>
        <end position="128"/>
    </location>
</feature>
<keyword evidence="1" id="KW-0472">Membrane</keyword>
<evidence type="ECO:0000313" key="2">
    <source>
        <dbReference type="EMBL" id="MFC5629722.1"/>
    </source>
</evidence>
<reference evidence="3" key="1">
    <citation type="journal article" date="2019" name="Int. J. Syst. Evol. Microbiol.">
        <title>The Global Catalogue of Microorganisms (GCM) 10K type strain sequencing project: providing services to taxonomists for standard genome sequencing and annotation.</title>
        <authorList>
            <consortium name="The Broad Institute Genomics Platform"/>
            <consortium name="The Broad Institute Genome Sequencing Center for Infectious Disease"/>
            <person name="Wu L."/>
            <person name="Ma J."/>
        </authorList>
    </citation>
    <scope>NUCLEOTIDE SEQUENCE [LARGE SCALE GENOMIC DNA]</scope>
    <source>
        <strain evidence="3">CGMCC 1.15790</strain>
    </source>
</reference>
<name>A0ABW0U8B0_9BACI</name>
<organism evidence="2 3">
    <name type="scientific">Aliibacillus thermotolerans</name>
    <dbReference type="NCBI Taxonomy" id="1834418"/>
    <lineage>
        <taxon>Bacteria</taxon>
        <taxon>Bacillati</taxon>
        <taxon>Bacillota</taxon>
        <taxon>Bacilli</taxon>
        <taxon>Bacillales</taxon>
        <taxon>Bacillaceae</taxon>
        <taxon>Aliibacillus</taxon>
    </lineage>
</organism>
<sequence length="176" mass="20685">MDEERRTIIINEIKYWKKNQLLPEHYCNFLLMLYTEGEEIPEEEQKKKQFSNVIVLLIGFLALFSTFLIIYFTSFPLPLQIIVFLGIVCVVISAMLYVRARDLIIFHILLSILLLISLMASIHIVYFLLESSSAVIGTIAIHCMIWFIIGFYYQLVYLKWAGPIGFLFAVFFYWFS</sequence>
<dbReference type="RefSeq" id="WP_270898117.1">
    <property type="nucleotide sequence ID" value="NZ_JBHSPF010000068.1"/>
</dbReference>
<comment type="caution">
    <text evidence="2">The sequence shown here is derived from an EMBL/GenBank/DDBJ whole genome shotgun (WGS) entry which is preliminary data.</text>
</comment>
<feature type="transmembrane region" description="Helical" evidence="1">
    <location>
        <begin position="53"/>
        <end position="73"/>
    </location>
</feature>
<feature type="transmembrane region" description="Helical" evidence="1">
    <location>
        <begin position="79"/>
        <end position="98"/>
    </location>
</feature>
<evidence type="ECO:0000256" key="1">
    <source>
        <dbReference type="SAM" id="Phobius"/>
    </source>
</evidence>
<protein>
    <submittedName>
        <fullName evidence="2">Uncharacterized protein</fullName>
    </submittedName>
</protein>